<dbReference type="Proteomes" id="UP001321749">
    <property type="component" value="Unassembled WGS sequence"/>
</dbReference>
<dbReference type="AlphaFoldDB" id="A0AAV9HKG7"/>
<feature type="compositionally biased region" description="Basic residues" evidence="1">
    <location>
        <begin position="224"/>
        <end position="241"/>
    </location>
</feature>
<evidence type="ECO:0000313" key="2">
    <source>
        <dbReference type="EMBL" id="KAK4460213.1"/>
    </source>
</evidence>
<sequence>MAFGRSVVDLLETYSNCISLLRAFRHRREDPDSNGAQEKQYRLRKSLKSDRTLLKRAYLSRVSEHGNRFRRGDARATSAVDRILSSLKNAITSLLRASGRSQGPDLDYESLTTLSNSSRAEAIKVIDSLSRRLGSPSRSSMVSTSSKGSSKKRSSSSSSRRKHRAPSEGSRSALKAIEYNTQPRKESPMKKASQPVSVPKSEKPALLLGSPSSPEIKEDSIPRAIRRSSHPKKALPNKRRSSPPADSPKSAAGKRVSMMSFASGSTKLGEIPQRKWSSVYVSTTEEEDTGEYNVKPVFPLKSYTVEVKEKRFWGGLFGRKKDANSQG</sequence>
<gene>
    <name evidence="2" type="ORF">QBC42DRAFT_181543</name>
</gene>
<feature type="region of interest" description="Disordered" evidence="1">
    <location>
        <begin position="132"/>
        <end position="257"/>
    </location>
</feature>
<dbReference type="EMBL" id="MU865017">
    <property type="protein sequence ID" value="KAK4460213.1"/>
    <property type="molecule type" value="Genomic_DNA"/>
</dbReference>
<name>A0AAV9HKG7_9PEZI</name>
<protein>
    <submittedName>
        <fullName evidence="2">Uncharacterized protein</fullName>
    </submittedName>
</protein>
<reference evidence="2" key="1">
    <citation type="journal article" date="2023" name="Mol. Phylogenet. Evol.">
        <title>Genome-scale phylogeny and comparative genomics of the fungal order Sordariales.</title>
        <authorList>
            <person name="Hensen N."/>
            <person name="Bonometti L."/>
            <person name="Westerberg I."/>
            <person name="Brannstrom I.O."/>
            <person name="Guillou S."/>
            <person name="Cros-Aarteil S."/>
            <person name="Calhoun S."/>
            <person name="Haridas S."/>
            <person name="Kuo A."/>
            <person name="Mondo S."/>
            <person name="Pangilinan J."/>
            <person name="Riley R."/>
            <person name="LaButti K."/>
            <person name="Andreopoulos B."/>
            <person name="Lipzen A."/>
            <person name="Chen C."/>
            <person name="Yan M."/>
            <person name="Daum C."/>
            <person name="Ng V."/>
            <person name="Clum A."/>
            <person name="Steindorff A."/>
            <person name="Ohm R.A."/>
            <person name="Martin F."/>
            <person name="Silar P."/>
            <person name="Natvig D.O."/>
            <person name="Lalanne C."/>
            <person name="Gautier V."/>
            <person name="Ament-Velasquez S.L."/>
            <person name="Kruys A."/>
            <person name="Hutchinson M.I."/>
            <person name="Powell A.J."/>
            <person name="Barry K."/>
            <person name="Miller A.N."/>
            <person name="Grigoriev I.V."/>
            <person name="Debuchy R."/>
            <person name="Gladieux P."/>
            <person name="Hiltunen Thoren M."/>
            <person name="Johannesson H."/>
        </authorList>
    </citation>
    <scope>NUCLEOTIDE SEQUENCE</scope>
    <source>
        <strain evidence="2">PSN324</strain>
    </source>
</reference>
<feature type="compositionally biased region" description="Basic residues" evidence="1">
    <location>
        <begin position="149"/>
        <end position="164"/>
    </location>
</feature>
<proteinExistence type="predicted"/>
<feature type="compositionally biased region" description="Low complexity" evidence="1">
    <location>
        <begin position="242"/>
        <end position="251"/>
    </location>
</feature>
<organism evidence="2 3">
    <name type="scientific">Cladorrhinum samala</name>
    <dbReference type="NCBI Taxonomy" id="585594"/>
    <lineage>
        <taxon>Eukaryota</taxon>
        <taxon>Fungi</taxon>
        <taxon>Dikarya</taxon>
        <taxon>Ascomycota</taxon>
        <taxon>Pezizomycotina</taxon>
        <taxon>Sordariomycetes</taxon>
        <taxon>Sordariomycetidae</taxon>
        <taxon>Sordariales</taxon>
        <taxon>Podosporaceae</taxon>
        <taxon>Cladorrhinum</taxon>
    </lineage>
</organism>
<evidence type="ECO:0000313" key="3">
    <source>
        <dbReference type="Proteomes" id="UP001321749"/>
    </source>
</evidence>
<comment type="caution">
    <text evidence="2">The sequence shown here is derived from an EMBL/GenBank/DDBJ whole genome shotgun (WGS) entry which is preliminary data.</text>
</comment>
<evidence type="ECO:0000256" key="1">
    <source>
        <dbReference type="SAM" id="MobiDB-lite"/>
    </source>
</evidence>
<accession>A0AAV9HKG7</accession>
<feature type="compositionally biased region" description="Low complexity" evidence="1">
    <location>
        <begin position="132"/>
        <end position="148"/>
    </location>
</feature>
<reference evidence="2" key="2">
    <citation type="submission" date="2023-06" db="EMBL/GenBank/DDBJ databases">
        <authorList>
            <consortium name="Lawrence Berkeley National Laboratory"/>
            <person name="Mondo S.J."/>
            <person name="Hensen N."/>
            <person name="Bonometti L."/>
            <person name="Westerberg I."/>
            <person name="Brannstrom I.O."/>
            <person name="Guillou S."/>
            <person name="Cros-Aarteil S."/>
            <person name="Calhoun S."/>
            <person name="Haridas S."/>
            <person name="Kuo A."/>
            <person name="Pangilinan J."/>
            <person name="Riley R."/>
            <person name="Labutti K."/>
            <person name="Andreopoulos B."/>
            <person name="Lipzen A."/>
            <person name="Chen C."/>
            <person name="Yanf M."/>
            <person name="Daum C."/>
            <person name="Ng V."/>
            <person name="Clum A."/>
            <person name="Steindorff A."/>
            <person name="Ohm R."/>
            <person name="Martin F."/>
            <person name="Silar P."/>
            <person name="Natvig D."/>
            <person name="Lalanne C."/>
            <person name="Gautier V."/>
            <person name="Ament-Velasquez S.L."/>
            <person name="Kruys A."/>
            <person name="Hutchinson M.I."/>
            <person name="Powell A.J."/>
            <person name="Barry K."/>
            <person name="Miller A.N."/>
            <person name="Grigoriev I.V."/>
            <person name="Debuchy R."/>
            <person name="Gladieux P."/>
            <person name="Thoren M.H."/>
            <person name="Johannesson H."/>
        </authorList>
    </citation>
    <scope>NUCLEOTIDE SEQUENCE</scope>
    <source>
        <strain evidence="2">PSN324</strain>
    </source>
</reference>
<keyword evidence="3" id="KW-1185">Reference proteome</keyword>